<protein>
    <submittedName>
        <fullName evidence="1">Uncharacterized protein</fullName>
    </submittedName>
</protein>
<dbReference type="RefSeq" id="WP_190134465.1">
    <property type="nucleotide sequence ID" value="NZ_BNBT01000007.1"/>
</dbReference>
<gene>
    <name evidence="1" type="ORF">GCM10018785_08750</name>
</gene>
<comment type="caution">
    <text evidence="1">The sequence shown here is derived from an EMBL/GenBank/DDBJ whole genome shotgun (WGS) entry which is preliminary data.</text>
</comment>
<organism evidence="1 2">
    <name type="scientific">Streptomyces longispororuber</name>
    <dbReference type="NCBI Taxonomy" id="68230"/>
    <lineage>
        <taxon>Bacteria</taxon>
        <taxon>Bacillati</taxon>
        <taxon>Actinomycetota</taxon>
        <taxon>Actinomycetes</taxon>
        <taxon>Kitasatosporales</taxon>
        <taxon>Streptomycetaceae</taxon>
        <taxon>Streptomyces</taxon>
    </lineage>
</organism>
<dbReference type="Gene3D" id="1.20.910.10">
    <property type="entry name" value="Heme oxygenase-like"/>
    <property type="match status" value="1"/>
</dbReference>
<reference evidence="1" key="1">
    <citation type="journal article" date="2014" name="Int. J. Syst. Evol. Microbiol.">
        <title>Complete genome sequence of Corynebacterium casei LMG S-19264T (=DSM 44701T), isolated from a smear-ripened cheese.</title>
        <authorList>
            <consortium name="US DOE Joint Genome Institute (JGI-PGF)"/>
            <person name="Walter F."/>
            <person name="Albersmeier A."/>
            <person name="Kalinowski J."/>
            <person name="Ruckert C."/>
        </authorList>
    </citation>
    <scope>NUCLEOTIDE SEQUENCE</scope>
    <source>
        <strain evidence="1">JCM 4784</strain>
    </source>
</reference>
<name>A0A918Z8M7_9ACTN</name>
<accession>A0A918Z8M7</accession>
<reference evidence="1" key="2">
    <citation type="submission" date="2020-09" db="EMBL/GenBank/DDBJ databases">
        <authorList>
            <person name="Sun Q."/>
            <person name="Ohkuma M."/>
        </authorList>
    </citation>
    <scope>NUCLEOTIDE SEQUENCE</scope>
    <source>
        <strain evidence="1">JCM 4784</strain>
    </source>
</reference>
<dbReference type="AlphaFoldDB" id="A0A918Z8M7"/>
<dbReference type="SUPFAM" id="SSF48613">
    <property type="entry name" value="Heme oxygenase-like"/>
    <property type="match status" value="1"/>
</dbReference>
<keyword evidence="2" id="KW-1185">Reference proteome</keyword>
<proteinExistence type="predicted"/>
<dbReference type="InterPro" id="IPR016084">
    <property type="entry name" value="Haem_Oase-like_multi-hlx"/>
</dbReference>
<sequence length="251" mass="28720">MPRLDGPEGLDRLDAFEDDLIERFEKHPVLANVTLLPDDVFAAVLLQRRFVSLAFTPCYDLAIDLLDDEVGVRIARVILREEYPDSHGHTRSHREDMTEDLLHLGISRRALVTSRPTATTRRVILDSLELIADAGAEDDADVRLLTLLRFWGEVLVSVEYGRLWERMGPLLTRDGENRSRFYYPHHSHDAKAHPLAKVSLLSTTHSDRLGRRLSELLAREPSTDSFKEVEERALRLKTDFYDQFLPAPVQA</sequence>
<dbReference type="EMBL" id="BNBT01000007">
    <property type="protein sequence ID" value="GHE41365.1"/>
    <property type="molecule type" value="Genomic_DNA"/>
</dbReference>
<dbReference type="Proteomes" id="UP000608024">
    <property type="component" value="Unassembled WGS sequence"/>
</dbReference>
<evidence type="ECO:0000313" key="2">
    <source>
        <dbReference type="Proteomes" id="UP000608024"/>
    </source>
</evidence>
<evidence type="ECO:0000313" key="1">
    <source>
        <dbReference type="EMBL" id="GHE41365.1"/>
    </source>
</evidence>